<feature type="transmembrane region" description="Helical" evidence="1">
    <location>
        <begin position="351"/>
        <end position="368"/>
    </location>
</feature>
<reference evidence="3" key="1">
    <citation type="submission" date="2020-05" db="EMBL/GenBank/DDBJ databases">
        <authorList>
            <person name="Chiriac C."/>
            <person name="Salcher M."/>
            <person name="Ghai R."/>
            <person name="Kavagutti S V."/>
        </authorList>
    </citation>
    <scope>NUCLEOTIDE SEQUENCE</scope>
</reference>
<dbReference type="PANTHER" id="PTHR23537:SF1">
    <property type="entry name" value="SUGAR TRANSPORTER"/>
    <property type="match status" value="1"/>
</dbReference>
<organism evidence="3">
    <name type="scientific">freshwater metagenome</name>
    <dbReference type="NCBI Taxonomy" id="449393"/>
    <lineage>
        <taxon>unclassified sequences</taxon>
        <taxon>metagenomes</taxon>
        <taxon>ecological metagenomes</taxon>
    </lineage>
</organism>
<evidence type="ECO:0000259" key="2">
    <source>
        <dbReference type="PROSITE" id="PS50850"/>
    </source>
</evidence>
<evidence type="ECO:0000256" key="1">
    <source>
        <dbReference type="SAM" id="Phobius"/>
    </source>
</evidence>
<feature type="transmembrane region" description="Helical" evidence="1">
    <location>
        <begin position="96"/>
        <end position="115"/>
    </location>
</feature>
<feature type="transmembrane region" description="Helical" evidence="1">
    <location>
        <begin position="151"/>
        <end position="171"/>
    </location>
</feature>
<dbReference type="InterPro" id="IPR020846">
    <property type="entry name" value="MFS_dom"/>
</dbReference>
<dbReference type="Gene3D" id="1.20.1250.20">
    <property type="entry name" value="MFS general substrate transporter like domains"/>
    <property type="match status" value="2"/>
</dbReference>
<keyword evidence="1" id="KW-0472">Membrane</keyword>
<feature type="transmembrane region" description="Helical" evidence="1">
    <location>
        <begin position="228"/>
        <end position="248"/>
    </location>
</feature>
<protein>
    <submittedName>
        <fullName evidence="3">Unannotated protein</fullName>
    </submittedName>
</protein>
<evidence type="ECO:0000313" key="3">
    <source>
        <dbReference type="EMBL" id="CAB4677825.1"/>
    </source>
</evidence>
<gene>
    <name evidence="3" type="ORF">UFOPK2310_01027</name>
</gene>
<feature type="transmembrane region" description="Helical" evidence="1">
    <location>
        <begin position="317"/>
        <end position="339"/>
    </location>
</feature>
<dbReference type="AlphaFoldDB" id="A0A6J6MZ49"/>
<dbReference type="PANTHER" id="PTHR23537">
    <property type="match status" value="1"/>
</dbReference>
<keyword evidence="1" id="KW-1133">Transmembrane helix</keyword>
<feature type="transmembrane region" description="Helical" evidence="1">
    <location>
        <begin position="287"/>
        <end position="305"/>
    </location>
</feature>
<feature type="transmembrane region" description="Helical" evidence="1">
    <location>
        <begin position="192"/>
        <end position="216"/>
    </location>
</feature>
<dbReference type="GO" id="GO:0005886">
    <property type="term" value="C:plasma membrane"/>
    <property type="evidence" value="ECO:0007669"/>
    <property type="project" value="TreeGrafter"/>
</dbReference>
<dbReference type="EMBL" id="CAEZWW010000125">
    <property type="protein sequence ID" value="CAB4677825.1"/>
    <property type="molecule type" value="Genomic_DNA"/>
</dbReference>
<dbReference type="GO" id="GO:0022857">
    <property type="term" value="F:transmembrane transporter activity"/>
    <property type="evidence" value="ECO:0007669"/>
    <property type="project" value="InterPro"/>
</dbReference>
<dbReference type="SUPFAM" id="SSF103473">
    <property type="entry name" value="MFS general substrate transporter"/>
    <property type="match status" value="1"/>
</dbReference>
<feature type="domain" description="Major facilitator superfamily (MFS) profile" evidence="2">
    <location>
        <begin position="1"/>
        <end position="372"/>
    </location>
</feature>
<feature type="transmembrane region" description="Helical" evidence="1">
    <location>
        <begin position="260"/>
        <end position="281"/>
    </location>
</feature>
<feature type="transmembrane region" description="Helical" evidence="1">
    <location>
        <begin position="127"/>
        <end position="145"/>
    </location>
</feature>
<dbReference type="InterPro" id="IPR036259">
    <property type="entry name" value="MFS_trans_sf"/>
</dbReference>
<dbReference type="Pfam" id="PF06779">
    <property type="entry name" value="MFS_4"/>
    <property type="match status" value="1"/>
</dbReference>
<feature type="transmembrane region" description="Helical" evidence="1">
    <location>
        <begin position="36"/>
        <end position="55"/>
    </location>
</feature>
<accession>A0A6J6MZ49</accession>
<name>A0A6J6MZ49_9ZZZZ</name>
<feature type="transmembrane region" description="Helical" evidence="1">
    <location>
        <begin position="67"/>
        <end position="90"/>
    </location>
</feature>
<sequence>MGSSLIGIGLARLAFNPLQAALVESGWFTDGAAAYLADGNLIGYVLGALVAKWLAQRVPTIMLLRIMMIAVSLSFLLCFSESLPFFWFFFWRLVSGIAGGVIMVVASPTVLAYIAPERRGVIGQMSLYGLAIGVLVAGTFVPQLLTQGPTTVWLGVGLICLVITALTWRLWPPAPKAPDIKPAKTKAPRSAYRLWLEYGLVAVGVVTHMVFLVPYLEQNLQMSSGVASQFFLVYAAGALTGPFLFAYLANRLGIHSTQRIAMPILLAANAAMFFLSFSYFGVGLSCFLAGLCLPGIISIFLGLSQELAQGDPLKHRAIWGTATVVFAVTQAGVGYVTAFMLTNFGVAYKELFAAATVSVALAIVIDLLPRKQHRKDLESVREDA</sequence>
<proteinExistence type="predicted"/>
<keyword evidence="1" id="KW-0812">Transmembrane</keyword>
<dbReference type="PROSITE" id="PS50850">
    <property type="entry name" value="MFS"/>
    <property type="match status" value="1"/>
</dbReference>
<dbReference type="InterPro" id="IPR010645">
    <property type="entry name" value="MFS_4"/>
</dbReference>